<dbReference type="CDD" id="cd06166">
    <property type="entry name" value="Sortase_D_2"/>
    <property type="match status" value="1"/>
</dbReference>
<dbReference type="InterPro" id="IPR042000">
    <property type="entry name" value="Sortase_D_2"/>
</dbReference>
<keyword evidence="3" id="KW-1133">Transmembrane helix</keyword>
<organism evidence="4 5">
    <name type="scientific">Paenibacillus suaedae</name>
    <dbReference type="NCBI Taxonomy" id="3077233"/>
    <lineage>
        <taxon>Bacteria</taxon>
        <taxon>Bacillati</taxon>
        <taxon>Bacillota</taxon>
        <taxon>Bacilli</taxon>
        <taxon>Bacillales</taxon>
        <taxon>Paenibacillaceae</taxon>
        <taxon>Paenibacillus</taxon>
    </lineage>
</organism>
<dbReference type="InterPro" id="IPR005754">
    <property type="entry name" value="Sortase"/>
</dbReference>
<dbReference type="GO" id="GO:0016787">
    <property type="term" value="F:hydrolase activity"/>
    <property type="evidence" value="ECO:0007669"/>
    <property type="project" value="UniProtKB-KW"/>
</dbReference>
<dbReference type="AlphaFoldDB" id="A0AAJ2JXB7"/>
<sequence>MGHGKYIAACGTIEARTYRVKGVPLITKKNQIMSRLLGVTALLFLLAGLALILYPKWNQYNEQQRELRLLTEWDNLPQDSIQVTSKTQTDSITPKKREPKSIDGLLVYGAISIDKIDLREPMVEGATPASLKVGSGIVVPGRVPGEIGNFVLASHRSLTFGRHFNRLDELKKGDKVQLETSDQTYTYTVQSKSVVTPEDLSVLDQNPTDRELTLITCDPIDTATHRLIVKAVMEKTP</sequence>
<keyword evidence="5" id="KW-1185">Reference proteome</keyword>
<dbReference type="NCBIfam" id="TIGR01076">
    <property type="entry name" value="sortase_fam"/>
    <property type="match status" value="1"/>
</dbReference>
<accession>A0AAJ2JXB7</accession>
<reference evidence="5" key="1">
    <citation type="submission" date="2023-09" db="EMBL/GenBank/DDBJ databases">
        <title>Paenibacillus sp. chi10 Genome sequencing and assembly.</title>
        <authorList>
            <person name="Kim I."/>
        </authorList>
    </citation>
    <scope>NUCLEOTIDE SEQUENCE [LARGE SCALE GENOMIC DNA]</scope>
    <source>
        <strain evidence="5">chi10</strain>
    </source>
</reference>
<feature type="active site" description="Acyl-thioester intermediate" evidence="2">
    <location>
        <position position="217"/>
    </location>
</feature>
<feature type="transmembrane region" description="Helical" evidence="3">
    <location>
        <begin position="36"/>
        <end position="54"/>
    </location>
</feature>
<evidence type="ECO:0000256" key="1">
    <source>
        <dbReference type="ARBA" id="ARBA00022801"/>
    </source>
</evidence>
<dbReference type="Proteomes" id="UP001250538">
    <property type="component" value="Unassembled WGS sequence"/>
</dbReference>
<dbReference type="SUPFAM" id="SSF63817">
    <property type="entry name" value="Sortase"/>
    <property type="match status" value="1"/>
</dbReference>
<dbReference type="Pfam" id="PF04203">
    <property type="entry name" value="Sortase"/>
    <property type="match status" value="1"/>
</dbReference>
<evidence type="ECO:0000313" key="4">
    <source>
        <dbReference type="EMBL" id="MDT8978047.1"/>
    </source>
</evidence>
<evidence type="ECO:0000256" key="2">
    <source>
        <dbReference type="PIRSR" id="PIRSR605754-1"/>
    </source>
</evidence>
<gene>
    <name evidence="4" type="ORF">RQP50_17620</name>
</gene>
<evidence type="ECO:0000313" key="5">
    <source>
        <dbReference type="Proteomes" id="UP001250538"/>
    </source>
</evidence>
<name>A0AAJ2JXB7_9BACL</name>
<comment type="caution">
    <text evidence="4">The sequence shown here is derived from an EMBL/GenBank/DDBJ whole genome shotgun (WGS) entry which is preliminary data.</text>
</comment>
<feature type="active site" description="Proton donor/acceptor" evidence="2">
    <location>
        <position position="155"/>
    </location>
</feature>
<keyword evidence="3" id="KW-0472">Membrane</keyword>
<dbReference type="RefSeq" id="WP_315746431.1">
    <property type="nucleotide sequence ID" value="NZ_JAVYAA010000004.1"/>
</dbReference>
<proteinExistence type="predicted"/>
<keyword evidence="1" id="KW-0378">Hydrolase</keyword>
<evidence type="ECO:0000256" key="3">
    <source>
        <dbReference type="SAM" id="Phobius"/>
    </source>
</evidence>
<keyword evidence="3" id="KW-0812">Transmembrane</keyword>
<protein>
    <submittedName>
        <fullName evidence="4">Class D sortase</fullName>
    </submittedName>
</protein>
<dbReference type="InterPro" id="IPR023365">
    <property type="entry name" value="Sortase_dom-sf"/>
</dbReference>
<dbReference type="Gene3D" id="2.40.260.10">
    <property type="entry name" value="Sortase"/>
    <property type="match status" value="1"/>
</dbReference>
<dbReference type="EMBL" id="JAVYAA010000004">
    <property type="protein sequence ID" value="MDT8978047.1"/>
    <property type="molecule type" value="Genomic_DNA"/>
</dbReference>